<dbReference type="EMBL" id="CAJOBJ010037442">
    <property type="protein sequence ID" value="CAF4307927.1"/>
    <property type="molecule type" value="Genomic_DNA"/>
</dbReference>
<organism evidence="1 2">
    <name type="scientific">Rotaria magnacalcarata</name>
    <dbReference type="NCBI Taxonomy" id="392030"/>
    <lineage>
        <taxon>Eukaryota</taxon>
        <taxon>Metazoa</taxon>
        <taxon>Spiralia</taxon>
        <taxon>Gnathifera</taxon>
        <taxon>Rotifera</taxon>
        <taxon>Eurotatoria</taxon>
        <taxon>Bdelloidea</taxon>
        <taxon>Philodinida</taxon>
        <taxon>Philodinidae</taxon>
        <taxon>Rotaria</taxon>
    </lineage>
</organism>
<dbReference type="Proteomes" id="UP000681720">
    <property type="component" value="Unassembled WGS sequence"/>
</dbReference>
<dbReference type="AlphaFoldDB" id="A0A8S2TZ02"/>
<evidence type="ECO:0000313" key="1">
    <source>
        <dbReference type="EMBL" id="CAF4307927.1"/>
    </source>
</evidence>
<feature type="non-terminal residue" evidence="1">
    <location>
        <position position="91"/>
    </location>
</feature>
<comment type="caution">
    <text evidence="1">The sequence shown here is derived from an EMBL/GenBank/DDBJ whole genome shotgun (WGS) entry which is preliminary data.</text>
</comment>
<proteinExistence type="predicted"/>
<reference evidence="1" key="1">
    <citation type="submission" date="2021-02" db="EMBL/GenBank/DDBJ databases">
        <authorList>
            <person name="Nowell W R."/>
        </authorList>
    </citation>
    <scope>NUCLEOTIDE SEQUENCE</scope>
</reference>
<accession>A0A8S2TZ02</accession>
<name>A0A8S2TZ02_9BILA</name>
<sequence>MANENGLKYILQHLEILLQNKNTDAANHNKMDQDELNDCLTIDEAVLNIPLSKATIKALIDCIHKHDQIYSENKTFTDRFENGNSILPPPL</sequence>
<evidence type="ECO:0000313" key="2">
    <source>
        <dbReference type="Proteomes" id="UP000681720"/>
    </source>
</evidence>
<gene>
    <name evidence="1" type="ORF">GIL414_LOCUS26139</name>
</gene>
<protein>
    <submittedName>
        <fullName evidence="1">Uncharacterized protein</fullName>
    </submittedName>
</protein>